<sequence length="198" mass="21909">MKRLFTLLMLACLSWNASAFDLADLQQQLRAAPVVRGHFVQQKFLRSLPQPLTSRGDFTLAAGKGLLWLLRTPIAQDLRIDGGGISRRDESGKWEALPQRSGAGRENQLFLSVLAGDTTGLRENFDLALTGEADAWQLVLTPKSALLRQIFDNIQIDGSALVDRIELRETQGDRSVLQMTDATADQTLTAEEQRAFAD</sequence>
<dbReference type="AlphaFoldDB" id="A0A6N0JNN8"/>
<feature type="signal peptide" evidence="2">
    <location>
        <begin position="1"/>
        <end position="19"/>
    </location>
</feature>
<gene>
    <name evidence="3" type="ORF">FOC81_17055</name>
</gene>
<name>A0A6N0JNN8_ACHDE</name>
<protein>
    <submittedName>
        <fullName evidence="3">Outer membrane lipoprotein carrier protein LolA</fullName>
    </submittedName>
</protein>
<dbReference type="InterPro" id="IPR004564">
    <property type="entry name" value="OM_lipoprot_carrier_LolA-like"/>
</dbReference>
<dbReference type="Proteomes" id="UP000509782">
    <property type="component" value="Chromosome"/>
</dbReference>
<feature type="chain" id="PRO_5026793688" evidence="2">
    <location>
        <begin position="20"/>
        <end position="198"/>
    </location>
</feature>
<evidence type="ECO:0000256" key="1">
    <source>
        <dbReference type="ARBA" id="ARBA00022729"/>
    </source>
</evidence>
<dbReference type="SUPFAM" id="SSF89392">
    <property type="entry name" value="Prokaryotic lipoproteins and lipoprotein localization factors"/>
    <property type="match status" value="1"/>
</dbReference>
<dbReference type="Gene3D" id="2.50.20.10">
    <property type="entry name" value="Lipoprotein localisation LolA/LolB/LppX"/>
    <property type="match status" value="1"/>
</dbReference>
<dbReference type="RefSeq" id="WP_174716644.1">
    <property type="nucleotide sequence ID" value="NZ_CP054569.1"/>
</dbReference>
<proteinExistence type="predicted"/>
<organism evidence="3 4">
    <name type="scientific">Achromobacter denitrificans</name>
    <name type="common">Alcaligenes denitrificans</name>
    <dbReference type="NCBI Taxonomy" id="32002"/>
    <lineage>
        <taxon>Bacteria</taxon>
        <taxon>Pseudomonadati</taxon>
        <taxon>Pseudomonadota</taxon>
        <taxon>Betaproteobacteria</taxon>
        <taxon>Burkholderiales</taxon>
        <taxon>Alcaligenaceae</taxon>
        <taxon>Achromobacter</taxon>
    </lineage>
</organism>
<dbReference type="Pfam" id="PF19574">
    <property type="entry name" value="LolA_3"/>
    <property type="match status" value="1"/>
</dbReference>
<accession>A0A6N0JNN8</accession>
<dbReference type="CDD" id="cd16325">
    <property type="entry name" value="LolA"/>
    <property type="match status" value="1"/>
</dbReference>
<reference evidence="3 4" key="1">
    <citation type="submission" date="2020-05" db="EMBL/GenBank/DDBJ databases">
        <title>FDA dAtabase for Regulatory Grade micrObial Sequences (FDA-ARGOS): Supporting development and validation of Infectious Disease Dx tests.</title>
        <authorList>
            <person name="Sproer C."/>
            <person name="Gronow S."/>
            <person name="Severitt S."/>
            <person name="Schroder I."/>
            <person name="Tallon L."/>
            <person name="Sadzewicz L."/>
            <person name="Zhao X."/>
            <person name="Vavikolanu K."/>
            <person name="Mehta A."/>
            <person name="Aluvathingal J."/>
            <person name="Nadendla S."/>
            <person name="Myers T."/>
            <person name="Yan Y."/>
            <person name="Sichtig H."/>
        </authorList>
    </citation>
    <scope>NUCLEOTIDE SEQUENCE [LARGE SCALE GENOMIC DNA]</scope>
    <source>
        <strain evidence="3 4">FDAARGOS_787</strain>
    </source>
</reference>
<dbReference type="InterPro" id="IPR029046">
    <property type="entry name" value="LolA/LolB/LppX"/>
</dbReference>
<evidence type="ECO:0000313" key="3">
    <source>
        <dbReference type="EMBL" id="QKQ48306.1"/>
    </source>
</evidence>
<evidence type="ECO:0000313" key="4">
    <source>
        <dbReference type="Proteomes" id="UP000509782"/>
    </source>
</evidence>
<keyword evidence="3" id="KW-0449">Lipoprotein</keyword>
<keyword evidence="1 2" id="KW-0732">Signal</keyword>
<evidence type="ECO:0000256" key="2">
    <source>
        <dbReference type="SAM" id="SignalP"/>
    </source>
</evidence>
<dbReference type="EMBL" id="CP054569">
    <property type="protein sequence ID" value="QKQ48306.1"/>
    <property type="molecule type" value="Genomic_DNA"/>
</dbReference>